<dbReference type="InterPro" id="IPR036277">
    <property type="entry name" value="SMC_hinge_sf"/>
</dbReference>
<dbReference type="InterPro" id="IPR011890">
    <property type="entry name" value="SMC_prok"/>
</dbReference>
<dbReference type="SUPFAM" id="SSF75553">
    <property type="entry name" value="Smc hinge domain"/>
    <property type="match status" value="1"/>
</dbReference>
<feature type="binding site" evidence="6">
    <location>
        <begin position="77"/>
        <end position="84"/>
    </location>
    <ligand>
        <name>ATP</name>
        <dbReference type="ChEBI" id="CHEBI:30616"/>
    </ligand>
</feature>
<dbReference type="InterPro" id="IPR010935">
    <property type="entry name" value="SMC_hinge"/>
</dbReference>
<gene>
    <name evidence="6 9" type="primary">smc</name>
    <name evidence="9" type="ORF">GPA22_10570</name>
</gene>
<proteinExistence type="inferred from homology"/>
<dbReference type="InterPro" id="IPR003395">
    <property type="entry name" value="RecF/RecN/SMC_N"/>
</dbReference>
<reference evidence="9 10" key="1">
    <citation type="submission" date="2019-12" db="EMBL/GenBank/DDBJ databases">
        <title>Comparative genomics gives insights into the taxonomy of the Azoarcus-Aromatoleum group and reveals separate origins of nif in the plant-associated Azoarcus and non-plant-associated Aromatoleum sub-groups.</title>
        <authorList>
            <person name="Lafos M."/>
            <person name="Maluk M."/>
            <person name="Batista M."/>
            <person name="Junghare M."/>
            <person name="Carmona M."/>
            <person name="Faoro H."/>
            <person name="Cruz L.M."/>
            <person name="Battistoni F."/>
            <person name="De Souza E."/>
            <person name="Pedrosa F."/>
            <person name="Chen W.-M."/>
            <person name="Poole P.S."/>
            <person name="Dixon R.A."/>
            <person name="James E.K."/>
        </authorList>
    </citation>
    <scope>NUCLEOTIDE SEQUENCE [LARGE SCALE GENOMIC DNA]</scope>
    <source>
        <strain evidence="9 10">Td21</strain>
    </source>
</reference>
<feature type="domain" description="RecF/RecN/SMC N-terminal" evidence="7">
    <location>
        <begin position="48"/>
        <end position="1201"/>
    </location>
</feature>
<feature type="domain" description="SMC hinge" evidence="8">
    <location>
        <begin position="567"/>
        <end position="666"/>
    </location>
</feature>
<organism evidence="9 10">
    <name type="scientific">Aromatoleum toluvorans</name>
    <dbReference type="NCBI Taxonomy" id="92002"/>
    <lineage>
        <taxon>Bacteria</taxon>
        <taxon>Pseudomonadati</taxon>
        <taxon>Pseudomonadota</taxon>
        <taxon>Betaproteobacteria</taxon>
        <taxon>Rhodocyclales</taxon>
        <taxon>Rhodocyclaceae</taxon>
        <taxon>Aromatoleum</taxon>
    </lineage>
</organism>
<dbReference type="Pfam" id="PF06470">
    <property type="entry name" value="SMC_hinge"/>
    <property type="match status" value="1"/>
</dbReference>
<dbReference type="PIRSF" id="PIRSF005719">
    <property type="entry name" value="SMC"/>
    <property type="match status" value="1"/>
</dbReference>
<dbReference type="NCBIfam" id="TIGR02168">
    <property type="entry name" value="SMC_prok_B"/>
    <property type="match status" value="1"/>
</dbReference>
<dbReference type="InterPro" id="IPR027417">
    <property type="entry name" value="P-loop_NTPase"/>
</dbReference>
<accession>A0ABX1PXK8</accession>
<comment type="subcellular location">
    <subcellularLocation>
        <location evidence="6">Cytoplasm</location>
    </subcellularLocation>
</comment>
<dbReference type="HAMAP" id="MF_01894">
    <property type="entry name" value="Smc_prok"/>
    <property type="match status" value="1"/>
</dbReference>
<feature type="coiled-coil region" evidence="6">
    <location>
        <begin position="282"/>
        <end position="537"/>
    </location>
</feature>
<evidence type="ECO:0000313" key="9">
    <source>
        <dbReference type="EMBL" id="NMG44174.1"/>
    </source>
</evidence>
<comment type="similarity">
    <text evidence="6">Belongs to the SMC family.</text>
</comment>
<evidence type="ECO:0000256" key="5">
    <source>
        <dbReference type="ARBA" id="ARBA00023125"/>
    </source>
</evidence>
<evidence type="ECO:0000256" key="1">
    <source>
        <dbReference type="ARBA" id="ARBA00022490"/>
    </source>
</evidence>
<evidence type="ECO:0000259" key="7">
    <source>
        <dbReference type="Pfam" id="PF02463"/>
    </source>
</evidence>
<comment type="caution">
    <text evidence="9">The sequence shown here is derived from an EMBL/GenBank/DDBJ whole genome shotgun (WGS) entry which is preliminary data.</text>
</comment>
<keyword evidence="5 6" id="KW-0238">DNA-binding</keyword>
<keyword evidence="4 6" id="KW-0175">Coiled coil</keyword>
<dbReference type="Gene3D" id="3.40.50.300">
    <property type="entry name" value="P-loop containing nucleotide triphosphate hydrolases"/>
    <property type="match status" value="2"/>
</dbReference>
<evidence type="ECO:0000313" key="10">
    <source>
        <dbReference type="Proteomes" id="UP000623795"/>
    </source>
</evidence>
<dbReference type="InterPro" id="IPR024704">
    <property type="entry name" value="SMC"/>
</dbReference>
<evidence type="ECO:0000256" key="3">
    <source>
        <dbReference type="ARBA" id="ARBA00022840"/>
    </source>
</evidence>
<feature type="coiled-coil region" evidence="6">
    <location>
        <begin position="741"/>
        <end position="855"/>
    </location>
</feature>
<keyword evidence="2 6" id="KW-0547">Nucleotide-binding</keyword>
<feature type="coiled-coil region" evidence="6">
    <location>
        <begin position="1039"/>
        <end position="1066"/>
    </location>
</feature>
<feature type="coiled-coil region" evidence="6">
    <location>
        <begin position="215"/>
        <end position="249"/>
    </location>
</feature>
<dbReference type="Proteomes" id="UP000623795">
    <property type="component" value="Unassembled WGS sequence"/>
</dbReference>
<comment type="function">
    <text evidence="6">Required for chromosome condensation and partitioning.</text>
</comment>
<evidence type="ECO:0000256" key="6">
    <source>
        <dbReference type="HAMAP-Rule" id="MF_01894"/>
    </source>
</evidence>
<dbReference type="Pfam" id="PF02463">
    <property type="entry name" value="SMC_N"/>
    <property type="match status" value="1"/>
</dbReference>
<evidence type="ECO:0000256" key="4">
    <source>
        <dbReference type="ARBA" id="ARBA00023054"/>
    </source>
</evidence>
<evidence type="ECO:0000256" key="2">
    <source>
        <dbReference type="ARBA" id="ARBA00022741"/>
    </source>
</evidence>
<keyword evidence="3 6" id="KW-0067">ATP-binding</keyword>
<evidence type="ECO:0000259" key="8">
    <source>
        <dbReference type="Pfam" id="PF06470"/>
    </source>
</evidence>
<dbReference type="CDD" id="cd03278">
    <property type="entry name" value="ABC_SMC_barmotin"/>
    <property type="match status" value="1"/>
</dbReference>
<comment type="domain">
    <text evidence="6">Contains large globular domains required for ATP hydrolysis at each terminus and a third globular domain forming a flexible hinge near the middle of the molecule. These domains are separated by coiled-coil structures.</text>
</comment>
<dbReference type="SUPFAM" id="SSF52540">
    <property type="entry name" value="P-loop containing nucleoside triphosphate hydrolases"/>
    <property type="match status" value="1"/>
</dbReference>
<feature type="coiled-coil region" evidence="6">
    <location>
        <begin position="928"/>
        <end position="983"/>
    </location>
</feature>
<comment type="subunit">
    <text evidence="6">Homodimer.</text>
</comment>
<keyword evidence="10" id="KW-1185">Reference proteome</keyword>
<sequence length="1220" mass="135604">MRLCRKARASSARWYHDALSPAPAGLFQPNASSNSCSDPTRPRSDVRLSKLKLAGFKTFVDPTTVLTPGNLVGVVGPNGCGKSNIIDAVRWVLGETRASALRGESMQDVIFNGSTTRKPVSRASVELVFDNAEGRAAGQWSRYAEISVKRVLDRSGESTYFLNNVQVRRKDVIDLFLGTGLGPRAYAIIEQGMISRIIEARPEEVRGFLEEAAGVTKYRERRRETEGRLSDARDNLARLEDIRMELGERIGHLEVQAEIAARYRDLNAAHTQRQQLLWLLKRNEARAEQARVEGELNQLSSKMEADSARLQELENAVEEARAGHFEASEATHAAQSDLFAVSAEVTRLEAELRHLDDARKRLEARLAQLATDEAHWRAREEALGAERERWSGLLENAAMRAEQAEARHAEIADRLPEAESARQAADTTVASARRELAQTEQQLRVEEANRASAVRAIDALNQRRGRLASESGGVEGPDEAVVAQQEARVEALREEQERCLEELGTAQARLPEAQAALKAALEHERQVQRRLTELRARRDALVQLQAKVQSQGQLGDWLKRHKLTELPPLWRDLRVEPGWETAVEAMLRERLAALTGDVSEAARAMFDDAPPGSFALAFGDGVVPLDAPEPLPGTFALMDRISFGDERLRPVVADWLRGCLAVDALEPWVGRRAELSPGQCIVGPRGQILTRHALVHYAPDSRTHGVMERQREIDGLAEQQRSLETDAGIAHDALIAAEGVATELQERGNALRRELQAAQQQVHAEQVELLKLTQARQRAEERRAQLARDLDDIEHLEATEREHLARAEMEQARAAELAELQRERLDGALEVLTERDNALRETRSLEQALARDRQEARFSERECAGKLDDIARNLQLAAEQLGRIATEVEARGHELEATDSGRSRDALQAALELRASREAALAARRDALETAAMRLKQTEELRLRTEQEAAPARGRVAELRLAVQAAELAAAQFDERLVEAQADEAVLQPLLTPELRENSLVREVARLAREIAELGQVNLAALDELRSAQERKGYLDAQFEDLTQAIDTLEDAIRRIDRETREQLQETYDTVTQHFGTLFPQLFGGGQARLVLTGDEILDAGIQIVAQPPGKKNSSIHLLSGGEKALTAIALVFSMFQLNPAPFCMLDEVDAPLDDTNTERYCQMVKRMSSQTQFVFISHSKITMEIAQQLVGVTMQEQGVSRVVEVDIEEALRLAEPAAA</sequence>
<dbReference type="PANTHER" id="PTHR43977">
    <property type="entry name" value="STRUCTURAL MAINTENANCE OF CHROMOSOMES PROTEIN 3"/>
    <property type="match status" value="1"/>
</dbReference>
<protein>
    <recommendedName>
        <fullName evidence="6">Chromosome partition protein Smc</fullName>
    </recommendedName>
</protein>
<keyword evidence="1 6" id="KW-0963">Cytoplasm</keyword>
<dbReference type="EMBL" id="WTVN01000014">
    <property type="protein sequence ID" value="NMG44174.1"/>
    <property type="molecule type" value="Genomic_DNA"/>
</dbReference>
<name>A0ABX1PXK8_9RHOO</name>